<dbReference type="Proteomes" id="UP000732105">
    <property type="component" value="Unassembled WGS sequence"/>
</dbReference>
<dbReference type="InterPro" id="IPR017871">
    <property type="entry name" value="ABC_transporter-like_CS"/>
</dbReference>
<evidence type="ECO:0000259" key="5">
    <source>
        <dbReference type="PROSITE" id="PS50893"/>
    </source>
</evidence>
<keyword evidence="2" id="KW-0813">Transport</keyword>
<dbReference type="PANTHER" id="PTHR42734:SF17">
    <property type="entry name" value="METAL TRANSPORT SYSTEM ATP-BINDING PROTEIN TM_0124-RELATED"/>
    <property type="match status" value="1"/>
</dbReference>
<dbReference type="InterPro" id="IPR027417">
    <property type="entry name" value="P-loop_NTPase"/>
</dbReference>
<evidence type="ECO:0000313" key="7">
    <source>
        <dbReference type="Proteomes" id="UP000732105"/>
    </source>
</evidence>
<evidence type="ECO:0000256" key="1">
    <source>
        <dbReference type="ARBA" id="ARBA00005417"/>
    </source>
</evidence>
<dbReference type="PANTHER" id="PTHR42734">
    <property type="entry name" value="METAL TRANSPORT SYSTEM ATP-BINDING PROTEIN TM_0124-RELATED"/>
    <property type="match status" value="1"/>
</dbReference>
<dbReference type="InterPro" id="IPR003593">
    <property type="entry name" value="AAA+_ATPase"/>
</dbReference>
<dbReference type="Pfam" id="PF00005">
    <property type="entry name" value="ABC_tran"/>
    <property type="match status" value="1"/>
</dbReference>
<dbReference type="PROSITE" id="PS50893">
    <property type="entry name" value="ABC_TRANSPORTER_2"/>
    <property type="match status" value="1"/>
</dbReference>
<name>A0ABX1WRY9_9BACT</name>
<reference evidence="6 7" key="1">
    <citation type="submission" date="2018-12" db="EMBL/GenBank/DDBJ databases">
        <title>Marinifilum JC070 sp. nov., a marine bacterium isolated from Yongle Blue Hole in the South China Sea.</title>
        <authorList>
            <person name="Fu T."/>
        </authorList>
    </citation>
    <scope>NUCLEOTIDE SEQUENCE [LARGE SCALE GENOMIC DNA]</scope>
    <source>
        <strain evidence="6 7">JC070</strain>
    </source>
</reference>
<keyword evidence="3" id="KW-0547">Nucleotide-binding</keyword>
<evidence type="ECO:0000256" key="3">
    <source>
        <dbReference type="ARBA" id="ARBA00022741"/>
    </source>
</evidence>
<feature type="domain" description="ABC transporter" evidence="5">
    <location>
        <begin position="2"/>
        <end position="196"/>
    </location>
</feature>
<dbReference type="SUPFAM" id="SSF52540">
    <property type="entry name" value="P-loop containing nucleoside triphosphate hydrolases"/>
    <property type="match status" value="1"/>
</dbReference>
<comment type="similarity">
    <text evidence="1">Belongs to the ABC transporter superfamily.</text>
</comment>
<sequence>MIKFENVSLRFGELVICENLSFDLDQGGSLCLSGPSGKGKSSLLKLILGIIKPDSGKIFIDGKELNATNIFDARKKIVWLPQNIHLPVNSGKELTELLDFQSENLELYHHYLDQLGIASNGKEKLFTEVSGGQKQRMVMAACLSLDKPILLLDEPVSALDDDSIDQFIHVINGLKGKTIVSTSHNKRWIEQCSSIIKL</sequence>
<dbReference type="RefSeq" id="WP_171593954.1">
    <property type="nucleotide sequence ID" value="NZ_RZNH01000002.1"/>
</dbReference>
<evidence type="ECO:0000313" key="6">
    <source>
        <dbReference type="EMBL" id="NOU58688.1"/>
    </source>
</evidence>
<evidence type="ECO:0000256" key="4">
    <source>
        <dbReference type="ARBA" id="ARBA00022840"/>
    </source>
</evidence>
<dbReference type="CDD" id="cd03230">
    <property type="entry name" value="ABC_DR_subfamily_A"/>
    <property type="match status" value="1"/>
</dbReference>
<dbReference type="InterPro" id="IPR050153">
    <property type="entry name" value="Metal_Ion_Import_ABC"/>
</dbReference>
<dbReference type="GO" id="GO:0005524">
    <property type="term" value="F:ATP binding"/>
    <property type="evidence" value="ECO:0007669"/>
    <property type="project" value="UniProtKB-KW"/>
</dbReference>
<dbReference type="InterPro" id="IPR003439">
    <property type="entry name" value="ABC_transporter-like_ATP-bd"/>
</dbReference>
<accession>A0ABX1WRY9</accession>
<comment type="caution">
    <text evidence="6">The sequence shown here is derived from an EMBL/GenBank/DDBJ whole genome shotgun (WGS) entry which is preliminary data.</text>
</comment>
<dbReference type="Gene3D" id="3.40.50.300">
    <property type="entry name" value="P-loop containing nucleotide triphosphate hydrolases"/>
    <property type="match status" value="1"/>
</dbReference>
<evidence type="ECO:0000256" key="2">
    <source>
        <dbReference type="ARBA" id="ARBA00022448"/>
    </source>
</evidence>
<organism evidence="6 7">
    <name type="scientific">Marinifilum caeruleilacunae</name>
    <dbReference type="NCBI Taxonomy" id="2499076"/>
    <lineage>
        <taxon>Bacteria</taxon>
        <taxon>Pseudomonadati</taxon>
        <taxon>Bacteroidota</taxon>
        <taxon>Bacteroidia</taxon>
        <taxon>Marinilabiliales</taxon>
        <taxon>Marinifilaceae</taxon>
    </lineage>
</organism>
<keyword evidence="4 6" id="KW-0067">ATP-binding</keyword>
<protein>
    <submittedName>
        <fullName evidence="6">ABC transporter ATP-binding protein</fullName>
    </submittedName>
</protein>
<dbReference type="EMBL" id="RZNH01000002">
    <property type="protein sequence ID" value="NOU58688.1"/>
    <property type="molecule type" value="Genomic_DNA"/>
</dbReference>
<dbReference type="PROSITE" id="PS00211">
    <property type="entry name" value="ABC_TRANSPORTER_1"/>
    <property type="match status" value="1"/>
</dbReference>
<proteinExistence type="inferred from homology"/>
<keyword evidence="7" id="KW-1185">Reference proteome</keyword>
<dbReference type="SMART" id="SM00382">
    <property type="entry name" value="AAA"/>
    <property type="match status" value="1"/>
</dbReference>
<gene>
    <name evidence="6" type="ORF">ELS83_02575</name>
</gene>